<proteinExistence type="predicted"/>
<organism evidence="2">
    <name type="scientific">marine sediment metagenome</name>
    <dbReference type="NCBI Taxonomy" id="412755"/>
    <lineage>
        <taxon>unclassified sequences</taxon>
        <taxon>metagenomes</taxon>
        <taxon>ecological metagenomes</taxon>
    </lineage>
</organism>
<evidence type="ECO:0000313" key="2">
    <source>
        <dbReference type="EMBL" id="GAG72554.1"/>
    </source>
</evidence>
<comment type="caution">
    <text evidence="2">The sequence shown here is derived from an EMBL/GenBank/DDBJ whole genome shotgun (WGS) entry which is preliminary data.</text>
</comment>
<name>X0ZTD0_9ZZZZ</name>
<feature type="non-terminal residue" evidence="2">
    <location>
        <position position="1"/>
    </location>
</feature>
<dbReference type="AlphaFoldDB" id="X0ZTD0"/>
<sequence>YEPLPVRVDDKSPPGEWDPEEPNDAGIEYDYLRERNIDVSYSPEKYME</sequence>
<evidence type="ECO:0000256" key="1">
    <source>
        <dbReference type="SAM" id="MobiDB-lite"/>
    </source>
</evidence>
<accession>X0ZTD0</accession>
<protein>
    <submittedName>
        <fullName evidence="2">Uncharacterized protein</fullName>
    </submittedName>
</protein>
<feature type="region of interest" description="Disordered" evidence="1">
    <location>
        <begin position="1"/>
        <end position="27"/>
    </location>
</feature>
<reference evidence="2" key="1">
    <citation type="journal article" date="2014" name="Front. Microbiol.">
        <title>High frequency of phylogenetically diverse reductive dehalogenase-homologous genes in deep subseafloor sedimentary metagenomes.</title>
        <authorList>
            <person name="Kawai M."/>
            <person name="Futagami T."/>
            <person name="Toyoda A."/>
            <person name="Takaki Y."/>
            <person name="Nishi S."/>
            <person name="Hori S."/>
            <person name="Arai W."/>
            <person name="Tsubouchi T."/>
            <person name="Morono Y."/>
            <person name="Uchiyama I."/>
            <person name="Ito T."/>
            <person name="Fujiyama A."/>
            <person name="Inagaki F."/>
            <person name="Takami H."/>
        </authorList>
    </citation>
    <scope>NUCLEOTIDE SEQUENCE</scope>
    <source>
        <strain evidence="2">Expedition CK06-06</strain>
    </source>
</reference>
<gene>
    <name evidence="2" type="ORF">S01H4_08947</name>
</gene>
<dbReference type="EMBL" id="BART01003154">
    <property type="protein sequence ID" value="GAG72554.1"/>
    <property type="molecule type" value="Genomic_DNA"/>
</dbReference>